<keyword evidence="3" id="KW-1185">Reference proteome</keyword>
<proteinExistence type="predicted"/>
<dbReference type="PANTHER" id="PTHR40099:SF1">
    <property type="entry name" value="ACETOLACTATE SYNTHASE, SMALL SUBUNIT"/>
    <property type="match status" value="1"/>
</dbReference>
<evidence type="ECO:0000259" key="1">
    <source>
        <dbReference type="Pfam" id="PF19571"/>
    </source>
</evidence>
<comment type="caution">
    <text evidence="2">The sequence shown here is derived from an EMBL/GenBank/DDBJ whole genome shotgun (WGS) entry which is preliminary data.</text>
</comment>
<organism evidence="2 3">
    <name type="scientific">Paratractidigestivibacter faecalis</name>
    <dbReference type="NCBI Taxonomy" id="2292441"/>
    <lineage>
        <taxon>Bacteria</taxon>
        <taxon>Bacillati</taxon>
        <taxon>Actinomycetota</taxon>
        <taxon>Coriobacteriia</taxon>
        <taxon>Coriobacteriales</taxon>
        <taxon>Atopobiaceae</taxon>
        <taxon>Paratractidigestivibacter</taxon>
    </lineage>
</organism>
<evidence type="ECO:0000313" key="3">
    <source>
        <dbReference type="Proteomes" id="UP001478817"/>
    </source>
</evidence>
<dbReference type="InterPro" id="IPR045739">
    <property type="entry name" value="ACT_dom_pair"/>
</dbReference>
<dbReference type="Gene3D" id="3.30.2130.10">
    <property type="entry name" value="VC0802-like"/>
    <property type="match status" value="1"/>
</dbReference>
<accession>A0ABV1IE43</accession>
<sequence>MIEQLTVCLPDGPGKLAAMCGLLGHNGVRIHALMVAETVDFGIIRVICDRPRHTAELLCGAGYNAMCTRVVAVEVQNVPGALGTLLDRLSSCDLNVEYAYTCCVDSRTVDIIKVTGEPLEIKLRESGLALLTAADLYDPDEVTRA</sequence>
<reference evidence="2 3" key="1">
    <citation type="submission" date="2024-04" db="EMBL/GenBank/DDBJ databases">
        <title>Human intestinal bacterial collection.</title>
        <authorList>
            <person name="Pauvert C."/>
            <person name="Hitch T.C.A."/>
            <person name="Clavel T."/>
        </authorList>
    </citation>
    <scope>NUCLEOTIDE SEQUENCE [LARGE SCALE GENOMIC DNA]</scope>
    <source>
        <strain evidence="2 3">CLA-AA-H197</strain>
    </source>
</reference>
<dbReference type="RefSeq" id="WP_349181588.1">
    <property type="nucleotide sequence ID" value="NZ_JBBNGS010000003.1"/>
</dbReference>
<gene>
    <name evidence="2" type="ORF">AAAT05_02255</name>
</gene>
<dbReference type="Proteomes" id="UP001478817">
    <property type="component" value="Unassembled WGS sequence"/>
</dbReference>
<evidence type="ECO:0000313" key="2">
    <source>
        <dbReference type="EMBL" id="MEQ2637173.1"/>
    </source>
</evidence>
<dbReference type="PANTHER" id="PTHR40099">
    <property type="entry name" value="ACETOLACTATE SYNTHASE, SMALL SUBUNIT"/>
    <property type="match status" value="1"/>
</dbReference>
<name>A0ABV1IE43_9ACTN</name>
<dbReference type="Pfam" id="PF19571">
    <property type="entry name" value="ACT_8"/>
    <property type="match status" value="1"/>
</dbReference>
<dbReference type="InterPro" id="IPR045865">
    <property type="entry name" value="ACT-like_dom_sf"/>
</dbReference>
<dbReference type="SUPFAM" id="SSF55021">
    <property type="entry name" value="ACT-like"/>
    <property type="match status" value="2"/>
</dbReference>
<feature type="domain" description="ACT" evidence="1">
    <location>
        <begin position="2"/>
        <end position="113"/>
    </location>
</feature>
<dbReference type="EMBL" id="JBBNGS010000003">
    <property type="protein sequence ID" value="MEQ2637173.1"/>
    <property type="molecule type" value="Genomic_DNA"/>
</dbReference>
<protein>
    <recommendedName>
        <fullName evidence="1">ACT domain-containing protein</fullName>
    </recommendedName>
</protein>